<sequence length="532" mass="59368">MALPSGAELLALLASGDDILVKNALQRLCYAIEAGQRVDLSRDPRLYAAIVNLKGSTDRYVRRWLYKLVALLRIGQLAPWLIGQLDGVDTDPENISWAAGALHVVAGRAFARRNLAGVGIDPDAVAIQLAAGYFQVSAPVERSVLRKAMDDDDPLLHRWISLRYGRDPSVLPKEVLADLVSGSTASVTEYAVWAIHNDPHGRIADIPLYPQDFAKFPSSVRRWYLRVLLKDRANLLPYIDLVRQGMSDEAPAVREGLALGLIDTSFSADFADELSGWYVRERDPVVRLAIARSMFSQRRRHQQFQQLLGAERRAEGSLVGRLFSADRSPRPSKIFVPTSRRRRKGSVLRSPLPAILGESQENVYLLGIDTVDFSKRTDRQQYTIFRDLLDSLRHEEVLAVEDPADIATLLTGDGVFVGFRKVTSRLSPIRVALRLKRMYEELRGYELRFGINSGPATWVFFDSGGPQLISHAVNWTARVMSAAGANQILISDSYYQQCIRPAADELPEVKFDSVSGHTTKHGEPLPMWQVVS</sequence>
<accession>A0A919N1Z8</accession>
<evidence type="ECO:0008006" key="3">
    <source>
        <dbReference type="Google" id="ProtNLM"/>
    </source>
</evidence>
<dbReference type="SUPFAM" id="SSF55073">
    <property type="entry name" value="Nucleotide cyclase"/>
    <property type="match status" value="1"/>
</dbReference>
<reference evidence="1" key="1">
    <citation type="submission" date="2021-01" db="EMBL/GenBank/DDBJ databases">
        <title>Whole genome shotgun sequence of Actinoplanes siamensis NBRC 109076.</title>
        <authorList>
            <person name="Komaki H."/>
            <person name="Tamura T."/>
        </authorList>
    </citation>
    <scope>NUCLEOTIDE SEQUENCE</scope>
    <source>
        <strain evidence="1">NBRC 109076</strain>
    </source>
</reference>
<protein>
    <recommendedName>
        <fullName evidence="3">Guanylate cyclase domain-containing protein</fullName>
    </recommendedName>
</protein>
<organism evidence="1 2">
    <name type="scientific">Actinoplanes siamensis</name>
    <dbReference type="NCBI Taxonomy" id="1223317"/>
    <lineage>
        <taxon>Bacteria</taxon>
        <taxon>Bacillati</taxon>
        <taxon>Actinomycetota</taxon>
        <taxon>Actinomycetes</taxon>
        <taxon>Micromonosporales</taxon>
        <taxon>Micromonosporaceae</taxon>
        <taxon>Actinoplanes</taxon>
    </lineage>
</organism>
<gene>
    <name evidence="1" type="ORF">Asi03nite_03090</name>
</gene>
<dbReference type="AlphaFoldDB" id="A0A919N1Z8"/>
<dbReference type="EMBL" id="BOMW01000004">
    <property type="protein sequence ID" value="GIF02771.1"/>
    <property type="molecule type" value="Genomic_DNA"/>
</dbReference>
<dbReference type="RefSeq" id="WP_203676441.1">
    <property type="nucleotide sequence ID" value="NZ_BOMW01000004.1"/>
</dbReference>
<evidence type="ECO:0000313" key="1">
    <source>
        <dbReference type="EMBL" id="GIF02771.1"/>
    </source>
</evidence>
<name>A0A919N1Z8_9ACTN</name>
<evidence type="ECO:0000313" key="2">
    <source>
        <dbReference type="Proteomes" id="UP000629619"/>
    </source>
</evidence>
<dbReference type="Gene3D" id="3.30.70.1230">
    <property type="entry name" value="Nucleotide cyclase"/>
    <property type="match status" value="1"/>
</dbReference>
<proteinExistence type="predicted"/>
<comment type="caution">
    <text evidence="1">The sequence shown here is derived from an EMBL/GenBank/DDBJ whole genome shotgun (WGS) entry which is preliminary data.</text>
</comment>
<keyword evidence="2" id="KW-1185">Reference proteome</keyword>
<dbReference type="Proteomes" id="UP000629619">
    <property type="component" value="Unassembled WGS sequence"/>
</dbReference>
<dbReference type="InterPro" id="IPR029787">
    <property type="entry name" value="Nucleotide_cyclase"/>
</dbReference>